<gene>
    <name evidence="3" type="ORF">H6G59_07690</name>
</gene>
<keyword evidence="1" id="KW-0732">Signal</keyword>
<dbReference type="Proteomes" id="UP000640531">
    <property type="component" value="Unassembled WGS sequence"/>
</dbReference>
<evidence type="ECO:0000313" key="3">
    <source>
        <dbReference type="EMBL" id="MBD2567793.1"/>
    </source>
</evidence>
<dbReference type="EMBL" id="JACJST010000005">
    <property type="protein sequence ID" value="MBD2567793.1"/>
    <property type="molecule type" value="Genomic_DNA"/>
</dbReference>
<dbReference type="InterPro" id="IPR011055">
    <property type="entry name" value="Dup_hybrid_motif"/>
</dbReference>
<feature type="chain" id="PRO_5047406053" evidence="1">
    <location>
        <begin position="29"/>
        <end position="265"/>
    </location>
</feature>
<evidence type="ECO:0000313" key="4">
    <source>
        <dbReference type="Proteomes" id="UP000640531"/>
    </source>
</evidence>
<comment type="caution">
    <text evidence="3">The sequence shown here is derived from an EMBL/GenBank/DDBJ whole genome shotgun (WGS) entry which is preliminary data.</text>
</comment>
<proteinExistence type="predicted"/>
<keyword evidence="4" id="KW-1185">Reference proteome</keyword>
<dbReference type="InterPro" id="IPR003646">
    <property type="entry name" value="SH3-like_bac-type"/>
</dbReference>
<dbReference type="RefSeq" id="WP_190713037.1">
    <property type="nucleotide sequence ID" value="NZ_JACJST010000005.1"/>
</dbReference>
<dbReference type="Pfam" id="PF08239">
    <property type="entry name" value="SH3_3"/>
    <property type="match status" value="1"/>
</dbReference>
<protein>
    <submittedName>
        <fullName evidence="3">SH3 domain-containing protein</fullName>
    </submittedName>
</protein>
<evidence type="ECO:0000259" key="2">
    <source>
        <dbReference type="Pfam" id="PF08239"/>
    </source>
</evidence>
<reference evidence="3 4" key="1">
    <citation type="journal article" date="2020" name="ISME J.">
        <title>Comparative genomics reveals insights into cyanobacterial evolution and habitat adaptation.</title>
        <authorList>
            <person name="Chen M.Y."/>
            <person name="Teng W.K."/>
            <person name="Zhao L."/>
            <person name="Hu C.X."/>
            <person name="Zhou Y.K."/>
            <person name="Han B.P."/>
            <person name="Song L.R."/>
            <person name="Shu W.S."/>
        </authorList>
    </citation>
    <scope>NUCLEOTIDE SEQUENCE [LARGE SCALE GENOMIC DNA]</scope>
    <source>
        <strain evidence="3 4">FACHB-196</strain>
    </source>
</reference>
<evidence type="ECO:0000256" key="1">
    <source>
        <dbReference type="SAM" id="SignalP"/>
    </source>
</evidence>
<dbReference type="Gene3D" id="2.30.30.40">
    <property type="entry name" value="SH3 Domains"/>
    <property type="match status" value="1"/>
</dbReference>
<organism evidence="3 4">
    <name type="scientific">Anabaena lutea FACHB-196</name>
    <dbReference type="NCBI Taxonomy" id="2692881"/>
    <lineage>
        <taxon>Bacteria</taxon>
        <taxon>Bacillati</taxon>
        <taxon>Cyanobacteriota</taxon>
        <taxon>Cyanophyceae</taxon>
        <taxon>Nostocales</taxon>
        <taxon>Nostocaceae</taxon>
        <taxon>Anabaena</taxon>
    </lineage>
</organism>
<name>A0ABR8FC49_9NOST</name>
<accession>A0ABR8FC49</accession>
<sequence length="265" mass="28039">MGPTGSQLIAGLISATAAVSTIPAPAMAQMSMPWGGGKTFPVTQTVHKDGWIPNAMDFGLRAGEPVLAPIDSTVKRVCATGVNRDHHAILFSSSQGDYSLIHVKTSGIFNGRAFKKGEQIGVVAADLPKDPNCAISYGQHLHVGFPSVNSVVDGYRIGDLRLNQQVTSQNGRTATPPPSSNIRLVNFTATAAPQGVNIRSAPSLSASIVGRIAPNQRINFDAWTYGDAVTDIWLGRPDRRWYRIAGTNNWVASAVVNGNAPGSQP</sequence>
<feature type="signal peptide" evidence="1">
    <location>
        <begin position="1"/>
        <end position="28"/>
    </location>
</feature>
<dbReference type="Gene3D" id="2.70.70.10">
    <property type="entry name" value="Glucose Permease (Domain IIA)"/>
    <property type="match status" value="1"/>
</dbReference>
<feature type="domain" description="SH3b" evidence="2">
    <location>
        <begin position="195"/>
        <end position="256"/>
    </location>
</feature>